<evidence type="ECO:0000313" key="2">
    <source>
        <dbReference type="Proteomes" id="UP000253204"/>
    </source>
</evidence>
<proteinExistence type="predicted"/>
<dbReference type="InterPro" id="IPR035965">
    <property type="entry name" value="PAS-like_dom_sf"/>
</dbReference>
<dbReference type="NCBIfam" id="TIGR00229">
    <property type="entry name" value="sensory_box"/>
    <property type="match status" value="1"/>
</dbReference>
<reference evidence="1 2" key="1">
    <citation type="submission" date="2018-07" db="EMBL/GenBank/DDBJ databases">
        <title>Halomonas rutogse sp. nov., isolated from Lake TangqianCo on Tibetan Plateau.</title>
        <authorList>
            <person name="Lu H."/>
            <person name="Xing P."/>
            <person name="Wu Q."/>
        </authorList>
    </citation>
    <scope>NUCLEOTIDE SEQUENCE [LARGE SCALE GENOMIC DNA]</scope>
    <source>
        <strain evidence="1 2">TQ8S</strain>
    </source>
</reference>
<dbReference type="SUPFAM" id="SSF55785">
    <property type="entry name" value="PYP-like sensor domain (PAS domain)"/>
    <property type="match status" value="1"/>
</dbReference>
<evidence type="ECO:0000313" key="1">
    <source>
        <dbReference type="EMBL" id="RCV92365.1"/>
    </source>
</evidence>
<dbReference type="InterPro" id="IPR000014">
    <property type="entry name" value="PAS"/>
</dbReference>
<name>A0A368U5T2_9GAMM</name>
<sequence length="42" mass="5035">MLVTVEMHRHAIRSDDSMVIVGVLRDITERKRSEQRHYLLSR</sequence>
<dbReference type="Gene3D" id="3.30.450.20">
    <property type="entry name" value="PAS domain"/>
    <property type="match status" value="1"/>
</dbReference>
<accession>A0A368U5T2</accession>
<dbReference type="EMBL" id="QPIJ01000014">
    <property type="protein sequence ID" value="RCV92365.1"/>
    <property type="molecule type" value="Genomic_DNA"/>
</dbReference>
<keyword evidence="2" id="KW-1185">Reference proteome</keyword>
<dbReference type="Proteomes" id="UP000253204">
    <property type="component" value="Unassembled WGS sequence"/>
</dbReference>
<dbReference type="AlphaFoldDB" id="A0A368U5T2"/>
<gene>
    <name evidence="1" type="ORF">DU506_08130</name>
</gene>
<protein>
    <submittedName>
        <fullName evidence="1">PAS domain S-box protein</fullName>
    </submittedName>
</protein>
<comment type="caution">
    <text evidence="1">The sequence shown here is derived from an EMBL/GenBank/DDBJ whole genome shotgun (WGS) entry which is preliminary data.</text>
</comment>
<organism evidence="1 2">
    <name type="scientific">Vreelandella rituensis</name>
    <dbReference type="NCBI Taxonomy" id="2282306"/>
    <lineage>
        <taxon>Bacteria</taxon>
        <taxon>Pseudomonadati</taxon>
        <taxon>Pseudomonadota</taxon>
        <taxon>Gammaproteobacteria</taxon>
        <taxon>Oceanospirillales</taxon>
        <taxon>Halomonadaceae</taxon>
        <taxon>Vreelandella</taxon>
    </lineage>
</organism>